<reference evidence="2 3" key="1">
    <citation type="submission" date="2018-03" db="EMBL/GenBank/DDBJ databases">
        <title>Genome sequence of Moorella stamsii DSM 26217.</title>
        <authorList>
            <person name="Poehlein A."/>
            <person name="Daniel R."/>
        </authorList>
    </citation>
    <scope>NUCLEOTIDE SEQUENCE [LARGE SCALE GENOMIC DNA]</scope>
    <source>
        <strain evidence="3">DSM 26217</strain>
    </source>
</reference>
<comment type="caution">
    <text evidence="2">The sequence shown here is derived from an EMBL/GenBank/DDBJ whole genome shotgun (WGS) entry which is preliminary data.</text>
</comment>
<name>A0A9X7P710_9FIRM</name>
<feature type="compositionally biased region" description="Acidic residues" evidence="1">
    <location>
        <begin position="23"/>
        <end position="32"/>
    </location>
</feature>
<protein>
    <submittedName>
        <fullName evidence="2">Uncharacterized protein</fullName>
    </submittedName>
</protein>
<dbReference type="AlphaFoldDB" id="A0A9X7P710"/>
<organism evidence="2 3">
    <name type="scientific">Neomoorella stamsii</name>
    <dbReference type="NCBI Taxonomy" id="1266720"/>
    <lineage>
        <taxon>Bacteria</taxon>
        <taxon>Bacillati</taxon>
        <taxon>Bacillota</taxon>
        <taxon>Clostridia</taxon>
        <taxon>Neomoorellales</taxon>
        <taxon>Neomoorellaceae</taxon>
        <taxon>Neomoorella</taxon>
    </lineage>
</organism>
<gene>
    <name evidence="2" type="ORF">MOST_06400</name>
</gene>
<feature type="region of interest" description="Disordered" evidence="1">
    <location>
        <begin position="1"/>
        <end position="32"/>
    </location>
</feature>
<dbReference type="EMBL" id="PVXL01000023">
    <property type="protein sequence ID" value="PRR76019.1"/>
    <property type="molecule type" value="Genomic_DNA"/>
</dbReference>
<evidence type="ECO:0000313" key="2">
    <source>
        <dbReference type="EMBL" id="PRR76019.1"/>
    </source>
</evidence>
<dbReference type="Proteomes" id="UP000239430">
    <property type="component" value="Unassembled WGS sequence"/>
</dbReference>
<feature type="compositionally biased region" description="Basic and acidic residues" evidence="1">
    <location>
        <begin position="1"/>
        <end position="12"/>
    </location>
</feature>
<accession>A0A9X7P710</accession>
<proteinExistence type="predicted"/>
<evidence type="ECO:0000256" key="1">
    <source>
        <dbReference type="SAM" id="MobiDB-lite"/>
    </source>
</evidence>
<evidence type="ECO:0000313" key="3">
    <source>
        <dbReference type="Proteomes" id="UP000239430"/>
    </source>
</evidence>
<sequence length="32" mass="3736">MPFREERPEFSRRRVTGGLGEEKPEEELMGEG</sequence>
<keyword evidence="3" id="KW-1185">Reference proteome</keyword>